<dbReference type="SUPFAM" id="SSF51569">
    <property type="entry name" value="Aldolase"/>
    <property type="match status" value="1"/>
</dbReference>
<organism evidence="2 3">
    <name type="scientific">Paraglaciecola algarum</name>
    <dbReference type="NCBI Taxonomy" id="3050085"/>
    <lineage>
        <taxon>Bacteria</taxon>
        <taxon>Pseudomonadati</taxon>
        <taxon>Pseudomonadota</taxon>
        <taxon>Gammaproteobacteria</taxon>
        <taxon>Alteromonadales</taxon>
        <taxon>Alteromonadaceae</taxon>
        <taxon>Paraglaciecola</taxon>
    </lineage>
</organism>
<dbReference type="Gene3D" id="3.20.20.70">
    <property type="entry name" value="Aldolase class I"/>
    <property type="match status" value="1"/>
</dbReference>
<sequence length="360" mass="38907">MADINLGETSIGDISLDGRLIGPKHPPFIIAELSGNHNQDLSLAMSMIDEAAKAGAHAVKLQTFTADSMTLDVNTPDFVIQEQDSLWFGQSLHALYKKAATPYEWHKPLFDKAKSLGMLAFSSPFDEDAVDFLDELGVPCFKIASFELTDTPLIRKAASKNKPLIMSTGMASLAEIELAVKTARDQGCEDIILLKCTSTYPAQATNTNLATIPNMQRAFNCQVGLSDHTAGVGVSIAAVAMGATVIEKHFVLDRDAGGVDAAFSLEPVELTNLVIETKRAHQALGQVKYGGSQSEEQSKQYRRSIYVSEDIPAGQSLSSQNLKIVRPAFGLAPKNWDGVMGKVAKQSLTKGTPLDWSMFE</sequence>
<dbReference type="Pfam" id="PF03102">
    <property type="entry name" value="NeuB"/>
    <property type="match status" value="1"/>
</dbReference>
<dbReference type="Proteomes" id="UP001521137">
    <property type="component" value="Unassembled WGS sequence"/>
</dbReference>
<dbReference type="PROSITE" id="PS50844">
    <property type="entry name" value="AFP_LIKE"/>
    <property type="match status" value="1"/>
</dbReference>
<reference evidence="2 3" key="1">
    <citation type="submission" date="2022-01" db="EMBL/GenBank/DDBJ databases">
        <title>Paraglaciecola sp. G1-23.</title>
        <authorList>
            <person name="Jin M.S."/>
            <person name="Han D.M."/>
            <person name="Kim H.M."/>
            <person name="Jeon C.O."/>
        </authorList>
    </citation>
    <scope>NUCLEOTIDE SEQUENCE [LARGE SCALE GENOMIC DNA]</scope>
    <source>
        <strain evidence="2 3">G1-23</strain>
    </source>
</reference>
<evidence type="ECO:0000259" key="1">
    <source>
        <dbReference type="PROSITE" id="PS50844"/>
    </source>
</evidence>
<protein>
    <submittedName>
        <fullName evidence="2">Pseudaminic acid synthase</fullName>
        <ecNumber evidence="2">2.5.1.97</ecNumber>
    </submittedName>
</protein>
<keyword evidence="3" id="KW-1185">Reference proteome</keyword>
<dbReference type="InterPro" id="IPR057736">
    <property type="entry name" value="SAF_PseI/NeuA/NeuB"/>
</dbReference>
<dbReference type="PANTHER" id="PTHR42966:SF2">
    <property type="entry name" value="PSEUDAMINIC ACID SYNTHASE"/>
    <property type="match status" value="1"/>
</dbReference>
<dbReference type="RefSeq" id="WP_235311755.1">
    <property type="nucleotide sequence ID" value="NZ_JAKGAS010000004.1"/>
</dbReference>
<dbReference type="InterPro" id="IPR006190">
    <property type="entry name" value="SAF_AFP_Neu5Ac"/>
</dbReference>
<dbReference type="PANTHER" id="PTHR42966">
    <property type="entry name" value="N-ACETYLNEURAMINATE SYNTHASE"/>
    <property type="match status" value="1"/>
</dbReference>
<name>A0ABS9D5E6_9ALTE</name>
<comment type="caution">
    <text evidence="2">The sequence shown here is derived from an EMBL/GenBank/DDBJ whole genome shotgun (WGS) entry which is preliminary data.</text>
</comment>
<proteinExistence type="predicted"/>
<dbReference type="NCBIfam" id="TIGR03586">
    <property type="entry name" value="PseI"/>
    <property type="match status" value="1"/>
</dbReference>
<dbReference type="InterPro" id="IPR020030">
    <property type="entry name" value="Pseudaminic_synth_PseI"/>
</dbReference>
<feature type="domain" description="AFP-like" evidence="1">
    <location>
        <begin position="304"/>
        <end position="360"/>
    </location>
</feature>
<dbReference type="InterPro" id="IPR013785">
    <property type="entry name" value="Aldolase_TIM"/>
</dbReference>
<dbReference type="Pfam" id="PF08666">
    <property type="entry name" value="SAF"/>
    <property type="match status" value="1"/>
</dbReference>
<gene>
    <name evidence="2" type="primary">pseI</name>
    <name evidence="2" type="ORF">L0668_08455</name>
</gene>
<dbReference type="EMBL" id="JAKGAS010000004">
    <property type="protein sequence ID" value="MCF2948134.1"/>
    <property type="molecule type" value="Genomic_DNA"/>
</dbReference>
<dbReference type="EC" id="2.5.1.97" evidence="2"/>
<dbReference type="Gene3D" id="3.90.1210.10">
    <property type="entry name" value="Antifreeze-like/N-acetylneuraminic acid synthase C-terminal domain"/>
    <property type="match status" value="1"/>
</dbReference>
<keyword evidence="2" id="KW-0808">Transferase</keyword>
<dbReference type="InterPro" id="IPR013132">
    <property type="entry name" value="PseI/NeuA/B-like_N"/>
</dbReference>
<evidence type="ECO:0000313" key="3">
    <source>
        <dbReference type="Proteomes" id="UP001521137"/>
    </source>
</evidence>
<dbReference type="SMART" id="SM00858">
    <property type="entry name" value="SAF"/>
    <property type="match status" value="1"/>
</dbReference>
<dbReference type="CDD" id="cd11615">
    <property type="entry name" value="SAF_NeuB_like"/>
    <property type="match status" value="1"/>
</dbReference>
<dbReference type="SUPFAM" id="SSF51269">
    <property type="entry name" value="AFP III-like domain"/>
    <property type="match status" value="1"/>
</dbReference>
<evidence type="ECO:0000313" key="2">
    <source>
        <dbReference type="EMBL" id="MCF2948134.1"/>
    </source>
</evidence>
<dbReference type="GO" id="GO:0016740">
    <property type="term" value="F:transferase activity"/>
    <property type="evidence" value="ECO:0007669"/>
    <property type="project" value="UniProtKB-KW"/>
</dbReference>
<dbReference type="InterPro" id="IPR013974">
    <property type="entry name" value="SAF"/>
</dbReference>
<accession>A0ABS9D5E6</accession>
<dbReference type="InterPro" id="IPR051690">
    <property type="entry name" value="PseI-like"/>
</dbReference>
<dbReference type="InterPro" id="IPR036732">
    <property type="entry name" value="AFP_Neu5c_C_sf"/>
</dbReference>